<evidence type="ECO:0000313" key="8">
    <source>
        <dbReference type="EMBL" id="BCU80472.1"/>
    </source>
</evidence>
<dbReference type="InterPro" id="IPR017853">
    <property type="entry name" value="GH"/>
</dbReference>
<dbReference type="Gene3D" id="3.20.20.80">
    <property type="entry name" value="Glycosidases"/>
    <property type="match status" value="1"/>
</dbReference>
<dbReference type="PRINTS" id="PR00110">
    <property type="entry name" value="ALPHAAMYLASE"/>
</dbReference>
<keyword evidence="6" id="KW-0732">Signal</keyword>
<dbReference type="GO" id="GO:0009313">
    <property type="term" value="P:oligosaccharide catabolic process"/>
    <property type="evidence" value="ECO:0007669"/>
    <property type="project" value="TreeGrafter"/>
</dbReference>
<dbReference type="Gene3D" id="2.60.40.1180">
    <property type="entry name" value="Golgi alpha-mannosidase II"/>
    <property type="match status" value="1"/>
</dbReference>
<evidence type="ECO:0000259" key="7">
    <source>
        <dbReference type="SMART" id="SM00642"/>
    </source>
</evidence>
<evidence type="ECO:0000256" key="4">
    <source>
        <dbReference type="RuleBase" id="RU003615"/>
    </source>
</evidence>
<gene>
    <name evidence="8" type="ORF">JIR001_02550</name>
</gene>
<dbReference type="InterPro" id="IPR006046">
    <property type="entry name" value="Alpha_amylase"/>
</dbReference>
<dbReference type="Gene3D" id="3.90.400.10">
    <property type="entry name" value="Oligo-1,6-glucosidase, Domain 2"/>
    <property type="match status" value="1"/>
</dbReference>
<comment type="catalytic activity">
    <reaction evidence="5">
        <text>Endohydrolysis of (1-&gt;4)-alpha-D-glucosidic linkages in polysaccharides containing three or more (1-&gt;4)-alpha-linked D-glucose units.</text>
        <dbReference type="EC" id="3.2.1.1"/>
    </reaction>
</comment>
<evidence type="ECO:0000256" key="2">
    <source>
        <dbReference type="ARBA" id="ARBA00022801"/>
    </source>
</evidence>
<proteinExistence type="inferred from homology"/>
<evidence type="ECO:0000256" key="1">
    <source>
        <dbReference type="ARBA" id="ARBA00008061"/>
    </source>
</evidence>
<dbReference type="InterPro" id="IPR006047">
    <property type="entry name" value="GH13_cat_dom"/>
</dbReference>
<feature type="domain" description="Glycosyl hydrolase family 13 catalytic" evidence="7">
    <location>
        <begin position="46"/>
        <end position="421"/>
    </location>
</feature>
<keyword evidence="5" id="KW-0119">Carbohydrate metabolism</keyword>
<comment type="similarity">
    <text evidence="1 4">Belongs to the glycosyl hydrolase 13 family.</text>
</comment>
<dbReference type="SMART" id="SM00642">
    <property type="entry name" value="Aamy"/>
    <property type="match status" value="1"/>
</dbReference>
<dbReference type="InterPro" id="IPR045857">
    <property type="entry name" value="O16G_dom_2"/>
</dbReference>
<name>A0A8D5UC17_9BACL</name>
<dbReference type="GO" id="GO:0004556">
    <property type="term" value="F:alpha-amylase activity"/>
    <property type="evidence" value="ECO:0007669"/>
    <property type="project" value="UniProtKB-UniRule"/>
</dbReference>
<dbReference type="Pfam" id="PF00128">
    <property type="entry name" value="Alpha-amylase"/>
    <property type="match status" value="1"/>
</dbReference>
<evidence type="ECO:0000256" key="6">
    <source>
        <dbReference type="SAM" id="SignalP"/>
    </source>
</evidence>
<feature type="chain" id="PRO_5034424277" description="Alpha-amylase" evidence="6">
    <location>
        <begin position="26"/>
        <end position="528"/>
    </location>
</feature>
<accession>A0A8D5UC17</accession>
<dbReference type="PANTHER" id="PTHR10357">
    <property type="entry name" value="ALPHA-AMYLASE FAMILY MEMBER"/>
    <property type="match status" value="1"/>
</dbReference>
<protein>
    <recommendedName>
        <fullName evidence="5">Alpha-amylase</fullName>
        <ecNumber evidence="5">3.2.1.1</ecNumber>
    </recommendedName>
</protein>
<dbReference type="CDD" id="cd11316">
    <property type="entry name" value="AmyAc_bac2_AmyA"/>
    <property type="match status" value="1"/>
</dbReference>
<dbReference type="AlphaFoldDB" id="A0A8D5UC17"/>
<evidence type="ECO:0000256" key="5">
    <source>
        <dbReference type="RuleBase" id="RU361134"/>
    </source>
</evidence>
<keyword evidence="9" id="KW-1185">Reference proteome</keyword>
<feature type="signal peptide" evidence="6">
    <location>
        <begin position="1"/>
        <end position="25"/>
    </location>
</feature>
<organism evidence="8 9">
    <name type="scientific">Polycladomyces abyssicola</name>
    <dbReference type="NCBI Taxonomy" id="1125966"/>
    <lineage>
        <taxon>Bacteria</taxon>
        <taxon>Bacillati</taxon>
        <taxon>Bacillota</taxon>
        <taxon>Bacilli</taxon>
        <taxon>Bacillales</taxon>
        <taxon>Thermoactinomycetaceae</taxon>
        <taxon>Polycladomyces</taxon>
    </lineage>
</organism>
<dbReference type="EC" id="3.2.1.1" evidence="5"/>
<dbReference type="InterPro" id="IPR013780">
    <property type="entry name" value="Glyco_hydro_b"/>
</dbReference>
<dbReference type="KEGG" id="pabs:JIR001_02550"/>
<dbReference type="RefSeq" id="WP_212773846.1">
    <property type="nucleotide sequence ID" value="NZ_AP024601.1"/>
</dbReference>
<reference evidence="8" key="2">
    <citation type="journal article" date="2021" name="Microbiol. Resour. Announc.">
        <title>Complete Genome Sequence of Polycladomyces abyssicola JIR-001T, Isolated from Hemipelagic Sediment in Deep Seawater.</title>
        <authorList>
            <person name="Tsubouchi T."/>
            <person name="Kaneko Y."/>
        </authorList>
    </citation>
    <scope>NUCLEOTIDE SEQUENCE</scope>
    <source>
        <strain evidence="8">JIR-001</strain>
    </source>
</reference>
<dbReference type="Proteomes" id="UP000677436">
    <property type="component" value="Chromosome"/>
</dbReference>
<dbReference type="SUPFAM" id="SSF51445">
    <property type="entry name" value="(Trans)glycosidases"/>
    <property type="match status" value="1"/>
</dbReference>
<reference evidence="8" key="1">
    <citation type="journal article" date="2013" name="Int. J. Syst. Evol. Microbiol.">
        <title>Polycladomyces abyssicola gen. nov., sp. nov., a thermophilic filamentous bacterium isolated from hemipelagic sediment.</title>
        <authorList>
            <person name="Tsubouchi T."/>
            <person name="Shimane Y."/>
            <person name="Mori K."/>
            <person name="Usui K."/>
            <person name="Hiraki T."/>
            <person name="Tame A."/>
            <person name="Uematsu K."/>
            <person name="Maruyama T."/>
            <person name="Hatada Y."/>
        </authorList>
    </citation>
    <scope>NUCLEOTIDE SEQUENCE</scope>
    <source>
        <strain evidence="8">JIR-001</strain>
    </source>
</reference>
<dbReference type="SUPFAM" id="SSF51011">
    <property type="entry name" value="Glycosyl hydrolase domain"/>
    <property type="match status" value="1"/>
</dbReference>
<keyword evidence="2 5" id="KW-0378">Hydrolase</keyword>
<keyword evidence="3 5" id="KW-0326">Glycosidase</keyword>
<dbReference type="GO" id="GO:0043169">
    <property type="term" value="F:cation binding"/>
    <property type="evidence" value="ECO:0007669"/>
    <property type="project" value="InterPro"/>
</dbReference>
<sequence length="528" mass="60296">MKGKRVISSILVMVFLFLMVPGVRADNTSSASQGNRFTLPHGVFYEIYVRSFTDANGDGDGDLAGIVSKLDYLNDGHPHAGKDLEVDGIWLMPITKSPSYHKYDVVDYYQVDPQYGTLDDFRRLVHEAHKRGVKVIIDLVVNHTSNQHPWFVSASRDKNSPYRDYYIWADANTDIHEKGPWGQPVWHETFPGSGDYYYGLFWSGMPDLNYDNPRVREEIIKIGKFWLKQGVDGFRLDAAKHIYPDTQEAKNHEWWNQFRREMQKVKPNVYLVGEVWDAKERVAPYYGELVTLFNFDLSGRILQSLQQGQDAGIAALAAETGRMYADVNPRAIDAPFLTNHDQNRTMSVLNGDENKAKTAAAILLTLPGNPFLYYGEEIGMLGEKPDEYIREPFRWYPGHGPGQTTWEEPRFNTRPNAVSVQAQMHDPDSLLHWYRQWIRLRHQHPALMYGTLQPLSVKEPQVAAYQRVSRGEQLTVLHNLSDQTATVTVPADHRLRVVYAGPFDVQIRQNGPDQARVTLPAHTSALLK</sequence>
<evidence type="ECO:0000313" key="9">
    <source>
        <dbReference type="Proteomes" id="UP000677436"/>
    </source>
</evidence>
<dbReference type="PANTHER" id="PTHR10357:SF179">
    <property type="entry name" value="NEUTRAL AND BASIC AMINO ACID TRANSPORT PROTEIN RBAT"/>
    <property type="match status" value="1"/>
</dbReference>
<dbReference type="InterPro" id="IPR056300">
    <property type="entry name" value="SusG-like_C"/>
</dbReference>
<dbReference type="Pfam" id="PF23915">
    <property type="entry name" value="SusG_C"/>
    <property type="match status" value="1"/>
</dbReference>
<dbReference type="EMBL" id="AP024601">
    <property type="protein sequence ID" value="BCU80472.1"/>
    <property type="molecule type" value="Genomic_DNA"/>
</dbReference>
<evidence type="ECO:0000256" key="3">
    <source>
        <dbReference type="ARBA" id="ARBA00023295"/>
    </source>
</evidence>